<dbReference type="EMBL" id="VSRR010024047">
    <property type="protein sequence ID" value="MPC65938.1"/>
    <property type="molecule type" value="Genomic_DNA"/>
</dbReference>
<accession>A0A5B7HAE4</accession>
<keyword evidence="2" id="KW-1185">Reference proteome</keyword>
<sequence length="78" mass="9091">MERQNSTATEIANELDLLKINVKERKDNGFIPHGAKVLLRKLEEARDISVNSVRSFKDDINAFYDRCLAYISLWEKCF</sequence>
<comment type="caution">
    <text evidence="1">The sequence shown here is derived from an EMBL/GenBank/DDBJ whole genome shotgun (WGS) entry which is preliminary data.</text>
</comment>
<evidence type="ECO:0000313" key="1">
    <source>
        <dbReference type="EMBL" id="MPC65938.1"/>
    </source>
</evidence>
<evidence type="ECO:0000313" key="2">
    <source>
        <dbReference type="Proteomes" id="UP000324222"/>
    </source>
</evidence>
<gene>
    <name evidence="1" type="ORF">E2C01_060076</name>
</gene>
<reference evidence="1 2" key="1">
    <citation type="submission" date="2019-05" db="EMBL/GenBank/DDBJ databases">
        <title>Another draft genome of Portunus trituberculatus and its Hox gene families provides insights of decapod evolution.</title>
        <authorList>
            <person name="Jeong J.-H."/>
            <person name="Song I."/>
            <person name="Kim S."/>
            <person name="Choi T."/>
            <person name="Kim D."/>
            <person name="Ryu S."/>
            <person name="Kim W."/>
        </authorList>
    </citation>
    <scope>NUCLEOTIDE SEQUENCE [LARGE SCALE GENOMIC DNA]</scope>
    <source>
        <tissue evidence="1">Muscle</tissue>
    </source>
</reference>
<organism evidence="1 2">
    <name type="scientific">Portunus trituberculatus</name>
    <name type="common">Swimming crab</name>
    <name type="synonym">Neptunus trituberculatus</name>
    <dbReference type="NCBI Taxonomy" id="210409"/>
    <lineage>
        <taxon>Eukaryota</taxon>
        <taxon>Metazoa</taxon>
        <taxon>Ecdysozoa</taxon>
        <taxon>Arthropoda</taxon>
        <taxon>Crustacea</taxon>
        <taxon>Multicrustacea</taxon>
        <taxon>Malacostraca</taxon>
        <taxon>Eumalacostraca</taxon>
        <taxon>Eucarida</taxon>
        <taxon>Decapoda</taxon>
        <taxon>Pleocyemata</taxon>
        <taxon>Brachyura</taxon>
        <taxon>Eubrachyura</taxon>
        <taxon>Portunoidea</taxon>
        <taxon>Portunidae</taxon>
        <taxon>Portuninae</taxon>
        <taxon>Portunus</taxon>
    </lineage>
</organism>
<dbReference type="AlphaFoldDB" id="A0A5B7HAE4"/>
<name>A0A5B7HAE4_PORTR</name>
<dbReference type="Proteomes" id="UP000324222">
    <property type="component" value="Unassembled WGS sequence"/>
</dbReference>
<proteinExistence type="predicted"/>
<protein>
    <submittedName>
        <fullName evidence="1">Uncharacterized protein</fullName>
    </submittedName>
</protein>